<dbReference type="SUPFAM" id="SSF53955">
    <property type="entry name" value="Lysozyme-like"/>
    <property type="match status" value="1"/>
</dbReference>
<dbReference type="PANTHER" id="PTHR37423:SF2">
    <property type="entry name" value="MEMBRANE-BOUND LYTIC MUREIN TRANSGLYCOSYLASE C"/>
    <property type="match status" value="1"/>
</dbReference>
<sequence>MKLKIIIAILALLAITANAKIVNLDDLDRMITSGEKDYYIWKFISSPNTTTEDAKKAIEQASYVNGSMAKAYEAKTGIHIKAGTFCKTSDCAPPPPSNNSVQGNRYFYQGIKFVKNNELQQAINYFDYSRKITDKPQDRDRATFWVYLLSKDKKYLDMLNESKDVNIYSLLGADFVNGKYPETITPKLKNVEIGGFDTTDPIHWAKLKQQMFDPNTNLQNLAQKYEYDSTSSHYAYIKSVASKYKEIYYPLPYKDILAPLPNERQALLYAIARQESRFVPASVSRSFALGMMQIMPFLVKHIASERGEDVNLDDMFEPQKALQYSNHQLNYLNKYLHHPLFVAYAYNAGIGFTRGLIKRNDMFKSGAYEPYLSMERIENIEAREYGKKVLTNYVIYMNKLGVPTRIYPLVQTLNDGTKIDRFRNY</sequence>
<dbReference type="InterPro" id="IPR008258">
    <property type="entry name" value="Transglycosylase_SLT_dom_1"/>
</dbReference>
<protein>
    <submittedName>
        <fullName evidence="4">Putative lytic murein transglycosylase (Modular protein)</fullName>
    </submittedName>
</protein>
<dbReference type="InterPro" id="IPR023346">
    <property type="entry name" value="Lysozyme-like_dom_sf"/>
</dbReference>
<feature type="domain" description="Transglycosylase SLT" evidence="3">
    <location>
        <begin position="264"/>
        <end position="361"/>
    </location>
</feature>
<reference evidence="4" key="1">
    <citation type="submission" date="2015-11" db="EMBL/GenBank/DDBJ databases">
        <authorList>
            <person name="Zhang Y."/>
            <person name="Guo Z."/>
        </authorList>
    </citation>
    <scope>NUCLEOTIDE SEQUENCE</scope>
    <source>
        <strain evidence="4">BN30871</strain>
    </source>
</reference>
<comment type="similarity">
    <text evidence="1">Belongs to the transglycosylase Slt family.</text>
</comment>
<organism evidence="4">
    <name type="scientific">Sulfurovum sp. enrichment culture clone C5</name>
    <dbReference type="NCBI Taxonomy" id="497650"/>
    <lineage>
        <taxon>Bacteria</taxon>
        <taxon>Pseudomonadati</taxon>
        <taxon>Campylobacterota</taxon>
        <taxon>Epsilonproteobacteria</taxon>
        <taxon>Campylobacterales</taxon>
        <taxon>Sulfurovaceae</taxon>
        <taxon>Sulfurovum</taxon>
        <taxon>environmental samples</taxon>
    </lineage>
</organism>
<dbReference type="Pfam" id="PF01464">
    <property type="entry name" value="SLT"/>
    <property type="match status" value="1"/>
</dbReference>
<dbReference type="AlphaFoldDB" id="A0A0S4XMR7"/>
<evidence type="ECO:0000256" key="2">
    <source>
        <dbReference type="SAM" id="SignalP"/>
    </source>
</evidence>
<evidence type="ECO:0000256" key="1">
    <source>
        <dbReference type="ARBA" id="ARBA00007734"/>
    </source>
</evidence>
<feature type="chain" id="PRO_5006629819" evidence="2">
    <location>
        <begin position="20"/>
        <end position="425"/>
    </location>
</feature>
<evidence type="ECO:0000313" key="4">
    <source>
        <dbReference type="EMBL" id="CUV65587.1"/>
    </source>
</evidence>
<dbReference type="Gene3D" id="1.10.530.10">
    <property type="match status" value="1"/>
</dbReference>
<name>A0A0S4XMR7_9BACT</name>
<proteinExistence type="inferred from homology"/>
<dbReference type="PANTHER" id="PTHR37423">
    <property type="entry name" value="SOLUBLE LYTIC MUREIN TRANSGLYCOSYLASE-RELATED"/>
    <property type="match status" value="1"/>
</dbReference>
<feature type="signal peptide" evidence="2">
    <location>
        <begin position="1"/>
        <end position="19"/>
    </location>
</feature>
<accession>A0A0S4XMR7</accession>
<evidence type="ECO:0000259" key="3">
    <source>
        <dbReference type="Pfam" id="PF01464"/>
    </source>
</evidence>
<dbReference type="EMBL" id="FAXN01000039">
    <property type="protein sequence ID" value="CUV65587.1"/>
    <property type="molecule type" value="Genomic_DNA"/>
</dbReference>
<gene>
    <name evidence="4" type="ORF">BN3087_390038</name>
</gene>
<keyword evidence="2" id="KW-0732">Signal</keyword>